<dbReference type="GO" id="GO:0005829">
    <property type="term" value="C:cytosol"/>
    <property type="evidence" value="ECO:0007669"/>
    <property type="project" value="TreeGrafter"/>
</dbReference>
<dbReference type="InterPro" id="IPR013149">
    <property type="entry name" value="ADH-like_C"/>
</dbReference>
<dbReference type="Pfam" id="PF08240">
    <property type="entry name" value="ADH_N"/>
    <property type="match status" value="1"/>
</dbReference>
<dbReference type="GO" id="GO:0070402">
    <property type="term" value="F:NADPH binding"/>
    <property type="evidence" value="ECO:0007669"/>
    <property type="project" value="TreeGrafter"/>
</dbReference>
<dbReference type="GO" id="GO:0003960">
    <property type="term" value="F:quinone reductase (NADPH) activity"/>
    <property type="evidence" value="ECO:0007669"/>
    <property type="project" value="TreeGrafter"/>
</dbReference>
<reference evidence="4 5" key="1">
    <citation type="submission" date="2017-05" db="EMBL/GenBank/DDBJ databases">
        <title>Complete genome sequence of Streptomyces sp. SCSIO 03032 revealed the diverse biosynthetic pathways for its bioactive secondary metabolites.</title>
        <authorList>
            <person name="Ma L."/>
            <person name="Zhu Y."/>
            <person name="Zhang W."/>
            <person name="Zhang G."/>
            <person name="Tian X."/>
            <person name="Zhang S."/>
            <person name="Zhang C."/>
        </authorList>
    </citation>
    <scope>NUCLEOTIDE SEQUENCE [LARGE SCALE GENOMIC DNA]</scope>
    <source>
        <strain evidence="4 5">SCSIO 03032</strain>
    </source>
</reference>
<dbReference type="SMART" id="SM00829">
    <property type="entry name" value="PKS_ER"/>
    <property type="match status" value="1"/>
</dbReference>
<proteinExistence type="predicted"/>
<dbReference type="Pfam" id="PF00107">
    <property type="entry name" value="ADH_zinc_N"/>
    <property type="match status" value="1"/>
</dbReference>
<dbReference type="InterPro" id="IPR013154">
    <property type="entry name" value="ADH-like_N"/>
</dbReference>
<evidence type="ECO:0000256" key="1">
    <source>
        <dbReference type="ARBA" id="ARBA00022857"/>
    </source>
</evidence>
<keyword evidence="1" id="KW-0521">NADP</keyword>
<dbReference type="Proteomes" id="UP000194218">
    <property type="component" value="Chromosome"/>
</dbReference>
<evidence type="ECO:0000313" key="4">
    <source>
        <dbReference type="EMBL" id="ARQ70064.1"/>
    </source>
</evidence>
<keyword evidence="5" id="KW-1185">Reference proteome</keyword>
<name>A0A1W7CZ42_9ACTN</name>
<feature type="domain" description="Enoyl reductase (ER)" evidence="3">
    <location>
        <begin position="10"/>
        <end position="329"/>
    </location>
</feature>
<dbReference type="OrthoDB" id="5195079at2"/>
<dbReference type="SUPFAM" id="SSF50129">
    <property type="entry name" value="GroES-like"/>
    <property type="match status" value="1"/>
</dbReference>
<dbReference type="Gene3D" id="3.40.50.720">
    <property type="entry name" value="NAD(P)-binding Rossmann-like Domain"/>
    <property type="match status" value="1"/>
</dbReference>
<dbReference type="Gene3D" id="3.90.180.10">
    <property type="entry name" value="Medium-chain alcohol dehydrogenases, catalytic domain"/>
    <property type="match status" value="1"/>
</dbReference>
<dbReference type="PROSITE" id="PS01162">
    <property type="entry name" value="QOR_ZETA_CRYSTAL"/>
    <property type="match status" value="1"/>
</dbReference>
<evidence type="ECO:0000256" key="2">
    <source>
        <dbReference type="ARBA" id="ARBA00023002"/>
    </source>
</evidence>
<sequence length="331" mass="33933">MHAIRLHAFGPPENLLPVDLPEPEPAPGQVRIAVAAAGVHVVDTVLRAGGTRGPFPLPELPTVPGREVAGTVDATGEGVPADWLGRRVVAHLGAVPGGYAERAVTTPDRLHVLPDGLPADRAVAMIGTGRTAMGILRFADPGPGDTVLVLAAAGGIGSLLVQHAKRRGATVVGAAGGPAKTRVVRGLGADLAVDYRETGWTDRIRSAFGALSHVFEGVGGATADSAVRLLGPGGLHLVYGWFSDAADRQDAGRVTAELRERGGESITVVGPPMLERIGGPGSLRVLEEEALAHAGAGRLVPLVQRFPLAEAAAAHRALEARTTIGKVVLVP</sequence>
<gene>
    <name evidence="4" type="ORF">CAG99_15490</name>
</gene>
<dbReference type="AlphaFoldDB" id="A0A1W7CZ42"/>
<dbReference type="InterPro" id="IPR002364">
    <property type="entry name" value="Quin_OxRdtase/zeta-crystal_CS"/>
</dbReference>
<dbReference type="PANTHER" id="PTHR48106:SF13">
    <property type="entry name" value="QUINONE OXIDOREDUCTASE-RELATED"/>
    <property type="match status" value="1"/>
</dbReference>
<dbReference type="EMBL" id="CP021121">
    <property type="protein sequence ID" value="ARQ70064.1"/>
    <property type="molecule type" value="Genomic_DNA"/>
</dbReference>
<dbReference type="KEGG" id="smao:CAG99_15490"/>
<keyword evidence="2" id="KW-0560">Oxidoreductase</keyword>
<dbReference type="InterPro" id="IPR011032">
    <property type="entry name" value="GroES-like_sf"/>
</dbReference>
<dbReference type="InterPro" id="IPR020843">
    <property type="entry name" value="ER"/>
</dbReference>
<dbReference type="InterPro" id="IPR036291">
    <property type="entry name" value="NAD(P)-bd_dom_sf"/>
</dbReference>
<accession>A0A1W7CZ42</accession>
<evidence type="ECO:0000259" key="3">
    <source>
        <dbReference type="SMART" id="SM00829"/>
    </source>
</evidence>
<dbReference type="PANTHER" id="PTHR48106">
    <property type="entry name" value="QUINONE OXIDOREDUCTASE PIG3-RELATED"/>
    <property type="match status" value="1"/>
</dbReference>
<dbReference type="GO" id="GO:0035925">
    <property type="term" value="F:mRNA 3'-UTR AU-rich region binding"/>
    <property type="evidence" value="ECO:0007669"/>
    <property type="project" value="TreeGrafter"/>
</dbReference>
<evidence type="ECO:0000313" key="5">
    <source>
        <dbReference type="Proteomes" id="UP000194218"/>
    </source>
</evidence>
<organism evidence="4 5">
    <name type="scientific">Streptomyces marincola</name>
    <dbReference type="NCBI Taxonomy" id="2878388"/>
    <lineage>
        <taxon>Bacteria</taxon>
        <taxon>Bacillati</taxon>
        <taxon>Actinomycetota</taxon>
        <taxon>Actinomycetes</taxon>
        <taxon>Kitasatosporales</taxon>
        <taxon>Streptomycetaceae</taxon>
        <taxon>Streptomyces</taxon>
    </lineage>
</organism>
<dbReference type="SUPFAM" id="SSF51735">
    <property type="entry name" value="NAD(P)-binding Rossmann-fold domains"/>
    <property type="match status" value="1"/>
</dbReference>
<dbReference type="RefSeq" id="WP_086159923.1">
    <property type="nucleotide sequence ID" value="NZ_CP021121.1"/>
</dbReference>
<dbReference type="GO" id="GO:0008270">
    <property type="term" value="F:zinc ion binding"/>
    <property type="evidence" value="ECO:0007669"/>
    <property type="project" value="InterPro"/>
</dbReference>
<protein>
    <submittedName>
        <fullName evidence="4">Oxidoreductase</fullName>
    </submittedName>
</protein>